<evidence type="ECO:0000313" key="1">
    <source>
        <dbReference type="EMBL" id="GAA3383321.1"/>
    </source>
</evidence>
<protein>
    <submittedName>
        <fullName evidence="1">Uncharacterized protein</fullName>
    </submittedName>
</protein>
<reference evidence="2" key="1">
    <citation type="journal article" date="2019" name="Int. J. Syst. Evol. Microbiol.">
        <title>The Global Catalogue of Microorganisms (GCM) 10K type strain sequencing project: providing services to taxonomists for standard genome sequencing and annotation.</title>
        <authorList>
            <consortium name="The Broad Institute Genomics Platform"/>
            <consortium name="The Broad Institute Genome Sequencing Center for Infectious Disease"/>
            <person name="Wu L."/>
            <person name="Ma J."/>
        </authorList>
    </citation>
    <scope>NUCLEOTIDE SEQUENCE [LARGE SCALE GENOMIC DNA]</scope>
    <source>
        <strain evidence="2">JCM 9458</strain>
    </source>
</reference>
<organism evidence="1 2">
    <name type="scientific">Cryptosporangium minutisporangium</name>
    <dbReference type="NCBI Taxonomy" id="113569"/>
    <lineage>
        <taxon>Bacteria</taxon>
        <taxon>Bacillati</taxon>
        <taxon>Actinomycetota</taxon>
        <taxon>Actinomycetes</taxon>
        <taxon>Cryptosporangiales</taxon>
        <taxon>Cryptosporangiaceae</taxon>
        <taxon>Cryptosporangium</taxon>
    </lineage>
</organism>
<accession>A0ABP6SSI0</accession>
<evidence type="ECO:0000313" key="2">
    <source>
        <dbReference type="Proteomes" id="UP001501676"/>
    </source>
</evidence>
<keyword evidence="2" id="KW-1185">Reference proteome</keyword>
<gene>
    <name evidence="1" type="ORF">GCM10020369_08770</name>
</gene>
<dbReference type="Proteomes" id="UP001501676">
    <property type="component" value="Unassembled WGS sequence"/>
</dbReference>
<dbReference type="EMBL" id="BAAAYN010000005">
    <property type="protein sequence ID" value="GAA3383321.1"/>
    <property type="molecule type" value="Genomic_DNA"/>
</dbReference>
<proteinExistence type="predicted"/>
<sequence length="104" mass="10855">MGDNITAGDGASIINRSSVSNSYNAATVTQRAEVQDALNVIHEAVLQSKSDAGHEAFQCLLTELDTSSPKPYRVRAAVDEIIRLVPAAASLVAATQTIISAISS</sequence>
<comment type="caution">
    <text evidence="1">The sequence shown here is derived from an EMBL/GenBank/DDBJ whole genome shotgun (WGS) entry which is preliminary data.</text>
</comment>
<name>A0ABP6SSI0_9ACTN</name>